<proteinExistence type="predicted"/>
<protein>
    <submittedName>
        <fullName evidence="2">Uncharacterized protein</fullName>
    </submittedName>
</protein>
<gene>
    <name evidence="2" type="ORF">D3272_17645</name>
</gene>
<dbReference type="AlphaFoldDB" id="A0A4Q2RDD7"/>
<evidence type="ECO:0000256" key="1">
    <source>
        <dbReference type="SAM" id="MobiDB-lite"/>
    </source>
</evidence>
<sequence length="182" mass="18720">MHNAASARRVGWPTAPSRAASARAFGVVSLALALGACMLHDDRPVALAAPEPPPKPARAAASSPDVKTVRRSEAALAEDDAAPTTAATPSPQQIFDFHPAGSRADAWRQPFIIDPNDGPLAADVRRSAAELKAFLALPKVDPKADLRTTARHRCGETDIATAKPGCAAAATPAAVPAPSASR</sequence>
<reference evidence="2 3" key="1">
    <citation type="submission" date="2018-09" db="EMBL/GenBank/DDBJ databases">
        <authorList>
            <person name="Grouzdev D.S."/>
            <person name="Krutkina M.S."/>
        </authorList>
    </citation>
    <scope>NUCLEOTIDE SEQUENCE [LARGE SCALE GENOMIC DNA]</scope>
    <source>
        <strain evidence="2 3">RmlP001</strain>
    </source>
</reference>
<keyword evidence="3" id="KW-1185">Reference proteome</keyword>
<evidence type="ECO:0000313" key="3">
    <source>
        <dbReference type="Proteomes" id="UP000289411"/>
    </source>
</evidence>
<dbReference type="EMBL" id="QYBC01000015">
    <property type="protein sequence ID" value="RYB03248.1"/>
    <property type="molecule type" value="Genomic_DNA"/>
</dbReference>
<dbReference type="Proteomes" id="UP000289411">
    <property type="component" value="Unassembled WGS sequence"/>
</dbReference>
<reference evidence="2 3" key="2">
    <citation type="submission" date="2019-02" db="EMBL/GenBank/DDBJ databases">
        <title>'Lichenibacterium ramalinii' gen. nov. sp. nov., 'Lichenibacterium minor' gen. nov. sp. nov.</title>
        <authorList>
            <person name="Pankratov T."/>
        </authorList>
    </citation>
    <scope>NUCLEOTIDE SEQUENCE [LARGE SCALE GENOMIC DNA]</scope>
    <source>
        <strain evidence="2 3">RmlP001</strain>
    </source>
</reference>
<organism evidence="2 3">
    <name type="scientific">Lichenibacterium ramalinae</name>
    <dbReference type="NCBI Taxonomy" id="2316527"/>
    <lineage>
        <taxon>Bacteria</taxon>
        <taxon>Pseudomonadati</taxon>
        <taxon>Pseudomonadota</taxon>
        <taxon>Alphaproteobacteria</taxon>
        <taxon>Hyphomicrobiales</taxon>
        <taxon>Lichenihabitantaceae</taxon>
        <taxon>Lichenibacterium</taxon>
    </lineage>
</organism>
<name>A0A4Q2RDD7_9HYPH</name>
<evidence type="ECO:0000313" key="2">
    <source>
        <dbReference type="EMBL" id="RYB03248.1"/>
    </source>
</evidence>
<accession>A0A4Q2RDD7</accession>
<feature type="compositionally biased region" description="Low complexity" evidence="1">
    <location>
        <begin position="82"/>
        <end position="91"/>
    </location>
</feature>
<feature type="region of interest" description="Disordered" evidence="1">
    <location>
        <begin position="46"/>
        <end position="92"/>
    </location>
</feature>
<comment type="caution">
    <text evidence="2">The sequence shown here is derived from an EMBL/GenBank/DDBJ whole genome shotgun (WGS) entry which is preliminary data.</text>
</comment>